<evidence type="ECO:0000259" key="14">
    <source>
        <dbReference type="Pfam" id="PF00206"/>
    </source>
</evidence>
<evidence type="ECO:0000256" key="10">
    <source>
        <dbReference type="ARBA" id="ARBA00030717"/>
    </source>
</evidence>
<gene>
    <name evidence="16" type="ORF">C8D86_10123</name>
</gene>
<evidence type="ECO:0000256" key="1">
    <source>
        <dbReference type="ARBA" id="ARBA00004706"/>
    </source>
</evidence>
<evidence type="ECO:0000256" key="2">
    <source>
        <dbReference type="ARBA" id="ARBA00004734"/>
    </source>
</evidence>
<dbReference type="Gene3D" id="1.20.200.10">
    <property type="entry name" value="Fumarase/aspartase (Central domain)"/>
    <property type="match status" value="1"/>
</dbReference>
<dbReference type="CDD" id="cd01598">
    <property type="entry name" value="PurB"/>
    <property type="match status" value="1"/>
</dbReference>
<evidence type="ECO:0000256" key="11">
    <source>
        <dbReference type="ARBA" id="ARBA00049115"/>
    </source>
</evidence>
<dbReference type="NCBIfam" id="NF006764">
    <property type="entry name" value="PRK09285.1"/>
    <property type="match status" value="1"/>
</dbReference>
<evidence type="ECO:0000256" key="6">
    <source>
        <dbReference type="ARBA" id="ARBA00022755"/>
    </source>
</evidence>
<dbReference type="GO" id="GO:0004018">
    <property type="term" value="F:N6-(1,2-dicarboxyethyl)AMP AMP-lyase (fumarate-forming) activity"/>
    <property type="evidence" value="ECO:0007669"/>
    <property type="project" value="UniProtKB-UniRule"/>
</dbReference>
<dbReference type="Gene3D" id="1.10.40.30">
    <property type="entry name" value="Fumarase/aspartase (C-terminal domain)"/>
    <property type="match status" value="1"/>
</dbReference>
<dbReference type="GO" id="GO:0006189">
    <property type="term" value="P:'de novo' IMP biosynthetic process"/>
    <property type="evidence" value="ECO:0007669"/>
    <property type="project" value="UniProtKB-UniPathway"/>
</dbReference>
<comment type="catalytic activity">
    <reaction evidence="11">
        <text>N(6)-(1,2-dicarboxyethyl)-AMP = fumarate + AMP</text>
        <dbReference type="Rhea" id="RHEA:16853"/>
        <dbReference type="ChEBI" id="CHEBI:29806"/>
        <dbReference type="ChEBI" id="CHEBI:57567"/>
        <dbReference type="ChEBI" id="CHEBI:456215"/>
        <dbReference type="EC" id="4.3.2.2"/>
    </reaction>
    <physiologicalReaction direction="left-to-right" evidence="11">
        <dbReference type="Rhea" id="RHEA:16854"/>
    </physiologicalReaction>
</comment>
<comment type="pathway">
    <text evidence="2 13">Purine metabolism; AMP biosynthesis via de novo pathway; AMP from IMP: step 2/2.</text>
</comment>
<dbReference type="PRINTS" id="PR00149">
    <property type="entry name" value="FUMRATELYASE"/>
</dbReference>
<keyword evidence="7 13" id="KW-0456">Lyase</keyword>
<comment type="function">
    <text evidence="9">Catalyzes two reactions in de novo purine nucleotide biosynthesis. Catalyzes the breakdown of 5-aminoimidazole- (N-succinylocarboxamide) ribotide (SAICAR or 2-[5-amino-1-(5-phospho-beta-D-ribosyl)imidazole-4-carboxamido]succinate) to 5-aminoimidazole-4-carboxamide ribotide (AICAR or 5-amino-1-(5-phospho-beta-D-ribosyl)imidazole-4-carboxamide) and fumarate, and of adenylosuccinate (ADS or N(6)-(1,2-dicarboxyethyl)-AMP) to adenosine monophosphate (AMP) and fumarate.</text>
</comment>
<dbReference type="InterPro" id="IPR004769">
    <property type="entry name" value="Pur_lyase"/>
</dbReference>
<dbReference type="PROSITE" id="PS00163">
    <property type="entry name" value="FUMARATE_LYASES"/>
    <property type="match status" value="1"/>
</dbReference>
<dbReference type="Gene3D" id="1.10.275.10">
    <property type="entry name" value="Fumarase/aspartase (N-terminal domain)"/>
    <property type="match status" value="1"/>
</dbReference>
<dbReference type="GO" id="GO:0044208">
    <property type="term" value="P:'de novo' AMP biosynthetic process"/>
    <property type="evidence" value="ECO:0007669"/>
    <property type="project" value="UniProtKB-UniPathway"/>
</dbReference>
<comment type="catalytic activity">
    <reaction evidence="8">
        <text>(2S)-2-[5-amino-1-(5-phospho-beta-D-ribosyl)imidazole-4-carboxamido]succinate = 5-amino-1-(5-phospho-beta-D-ribosyl)imidazole-4-carboxamide + fumarate</text>
        <dbReference type="Rhea" id="RHEA:23920"/>
        <dbReference type="ChEBI" id="CHEBI:29806"/>
        <dbReference type="ChEBI" id="CHEBI:58443"/>
        <dbReference type="ChEBI" id="CHEBI:58475"/>
        <dbReference type="EC" id="4.3.2.2"/>
    </reaction>
    <physiologicalReaction direction="left-to-right" evidence="8">
        <dbReference type="Rhea" id="RHEA:23921"/>
    </physiologicalReaction>
</comment>
<comment type="pathway">
    <text evidence="1 13">Purine metabolism; IMP biosynthesis via de novo pathway; 5-amino-1-(5-phospho-D-ribosyl)imidazole-4-carboxamide from 5-amino-1-(5-phospho-D-ribosyl)imidazole-4-carboxylate: step 2/2.</text>
</comment>
<feature type="domain" description="Fumarate lyase N-terminal" evidence="14">
    <location>
        <begin position="14"/>
        <end position="312"/>
    </location>
</feature>
<keyword evidence="17" id="KW-1185">Reference proteome</keyword>
<evidence type="ECO:0000313" key="16">
    <source>
        <dbReference type="EMBL" id="RDI48744.1"/>
    </source>
</evidence>
<reference evidence="16 17" key="1">
    <citation type="submission" date="2018-07" db="EMBL/GenBank/DDBJ databases">
        <title>Genomic Encyclopedia of Type Strains, Phase IV (KMG-IV): sequencing the most valuable type-strain genomes for metagenomic binning, comparative biology and taxonomic classification.</title>
        <authorList>
            <person name="Goeker M."/>
        </authorList>
    </citation>
    <scope>NUCLEOTIDE SEQUENCE [LARGE SCALE GENOMIC DNA]</scope>
    <source>
        <strain evidence="16 17">DSM 16500</strain>
    </source>
</reference>
<dbReference type="Proteomes" id="UP000254720">
    <property type="component" value="Unassembled WGS sequence"/>
</dbReference>
<keyword evidence="6 13" id="KW-0658">Purine biosynthesis</keyword>
<dbReference type="AlphaFoldDB" id="A0A370H3W4"/>
<dbReference type="InterPro" id="IPR047136">
    <property type="entry name" value="PurB_bact"/>
</dbReference>
<evidence type="ECO:0000313" key="17">
    <source>
        <dbReference type="Proteomes" id="UP000254720"/>
    </source>
</evidence>
<dbReference type="InterPro" id="IPR000362">
    <property type="entry name" value="Fumarate_lyase_fam"/>
</dbReference>
<dbReference type="UniPathway" id="UPA00074">
    <property type="reaction ID" value="UER00132"/>
</dbReference>
<dbReference type="PANTHER" id="PTHR43411">
    <property type="entry name" value="ADENYLOSUCCINATE LYASE"/>
    <property type="match status" value="1"/>
</dbReference>
<comment type="caution">
    <text evidence="16">The sequence shown here is derived from an EMBL/GenBank/DDBJ whole genome shotgun (WGS) entry which is preliminary data.</text>
</comment>
<name>A0A370H3W4_9COXI</name>
<evidence type="ECO:0000259" key="15">
    <source>
        <dbReference type="Pfam" id="PF08328"/>
    </source>
</evidence>
<evidence type="ECO:0000256" key="4">
    <source>
        <dbReference type="ARBA" id="ARBA00012339"/>
    </source>
</evidence>
<dbReference type="InterPro" id="IPR013539">
    <property type="entry name" value="PurB_C"/>
</dbReference>
<comment type="similarity">
    <text evidence="3 13">Belongs to the lyase 1 family. Adenylosuccinate lyase subfamily.</text>
</comment>
<dbReference type="EC" id="4.3.2.2" evidence="4 12"/>
<dbReference type="EMBL" id="QQAX01000001">
    <property type="protein sequence ID" value="RDI48744.1"/>
    <property type="molecule type" value="Genomic_DNA"/>
</dbReference>
<dbReference type="Pfam" id="PF08328">
    <property type="entry name" value="ASL_C"/>
    <property type="match status" value="1"/>
</dbReference>
<dbReference type="OrthoDB" id="9768878at2"/>
<evidence type="ECO:0000256" key="13">
    <source>
        <dbReference type="RuleBase" id="RU361172"/>
    </source>
</evidence>
<organism evidence="16 17">
    <name type="scientific">Aquicella lusitana</name>
    <dbReference type="NCBI Taxonomy" id="254246"/>
    <lineage>
        <taxon>Bacteria</taxon>
        <taxon>Pseudomonadati</taxon>
        <taxon>Pseudomonadota</taxon>
        <taxon>Gammaproteobacteria</taxon>
        <taxon>Legionellales</taxon>
        <taxon>Coxiellaceae</taxon>
        <taxon>Aquicella</taxon>
    </lineage>
</organism>
<evidence type="ECO:0000256" key="3">
    <source>
        <dbReference type="ARBA" id="ARBA00008273"/>
    </source>
</evidence>
<dbReference type="InterPro" id="IPR022761">
    <property type="entry name" value="Fumarate_lyase_N"/>
</dbReference>
<proteinExistence type="inferred from homology"/>
<dbReference type="NCBIfam" id="TIGR00928">
    <property type="entry name" value="purB"/>
    <property type="match status" value="1"/>
</dbReference>
<evidence type="ECO:0000256" key="12">
    <source>
        <dbReference type="NCBIfam" id="TIGR00928"/>
    </source>
</evidence>
<evidence type="ECO:0000256" key="8">
    <source>
        <dbReference type="ARBA" id="ARBA00024477"/>
    </source>
</evidence>
<protein>
    <recommendedName>
        <fullName evidence="5 12">Adenylosuccinate lyase</fullName>
        <shortName evidence="13">ASL</shortName>
        <ecNumber evidence="4 12">4.3.2.2</ecNumber>
    </recommendedName>
    <alternativeName>
        <fullName evidence="10 13">Adenylosuccinase</fullName>
    </alternativeName>
</protein>
<evidence type="ECO:0000256" key="9">
    <source>
        <dbReference type="ARBA" id="ARBA00025012"/>
    </source>
</evidence>
<dbReference type="PANTHER" id="PTHR43411:SF1">
    <property type="entry name" value="ADENYLOSUCCINATE LYASE"/>
    <property type="match status" value="1"/>
</dbReference>
<dbReference type="FunFam" id="1.20.200.10:FF:000004">
    <property type="entry name" value="Adenylosuccinate lyase"/>
    <property type="match status" value="1"/>
</dbReference>
<evidence type="ECO:0000256" key="5">
    <source>
        <dbReference type="ARBA" id="ARBA00017058"/>
    </source>
</evidence>
<dbReference type="InterPro" id="IPR008948">
    <property type="entry name" value="L-Aspartase-like"/>
</dbReference>
<feature type="domain" description="Adenylosuccinate lyase PurB C-terminal" evidence="15">
    <location>
        <begin position="331"/>
        <end position="445"/>
    </location>
</feature>
<dbReference type="UniPathway" id="UPA00075">
    <property type="reaction ID" value="UER00336"/>
</dbReference>
<dbReference type="GO" id="GO:0070626">
    <property type="term" value="F:(S)-2-(5-amino-1-(5-phospho-D-ribosyl)imidazole-4-carboxamido) succinate lyase (fumarate-forming) activity"/>
    <property type="evidence" value="ECO:0007669"/>
    <property type="project" value="RHEA"/>
</dbReference>
<accession>A0A370H3W4</accession>
<sequence>MDTSALMAISPLDGRYQDKMNQLRAIFSEYGLIKFRVTVEIRWLQMLAEFANLPEIPRLSPHAKKILDEMIENFSLQDAMRIKHIESGINHDVKAVEYFIKERIAGNQELAVVSEFIHFGCTSEDINNLAYGLMLLTARHQCILPAIDDILSLLKQLAHQNADLAMLSRTHGQPATPTTVGKEMANVIARLQRQIEQLVNTHILGKMNGASGNYNALAAAYPDIDWQTFSKNFVTKLGLTWNPYTTQIEPHDAMAEFFAVMIRINTILIDFNRDTWGYIALNYFKQRSFSNEVGSSTMPHKVNPIDFENSEGNLGIANTLFEHMIMKLPISRWQRDLSDSTVLRNVGVAIGHSILAYQSTSKGIEKLEPNHAIIHADLDRHWEVLAEAVQTVMRRYKLEQPYEKLKSFTRGKQIDKAMLHQFITDLPLPDEVKQQLLNLTPENYTGFAEELAKRI</sequence>
<evidence type="ECO:0000256" key="7">
    <source>
        <dbReference type="ARBA" id="ARBA00023239"/>
    </source>
</evidence>
<dbReference type="SUPFAM" id="SSF48557">
    <property type="entry name" value="L-aspartase-like"/>
    <property type="match status" value="1"/>
</dbReference>
<dbReference type="Pfam" id="PF00206">
    <property type="entry name" value="Lyase_1"/>
    <property type="match status" value="1"/>
</dbReference>
<dbReference type="GO" id="GO:0005829">
    <property type="term" value="C:cytosol"/>
    <property type="evidence" value="ECO:0007669"/>
    <property type="project" value="TreeGrafter"/>
</dbReference>
<dbReference type="InterPro" id="IPR024083">
    <property type="entry name" value="Fumarase/histidase_N"/>
</dbReference>
<dbReference type="RefSeq" id="WP_114833261.1">
    <property type="nucleotide sequence ID" value="NZ_LR699114.1"/>
</dbReference>
<dbReference type="InterPro" id="IPR020557">
    <property type="entry name" value="Fumarate_lyase_CS"/>
</dbReference>